<reference evidence="2" key="1">
    <citation type="journal article" date="2022" name="bioRxiv">
        <title>Sequencing and chromosome-scale assembly of the giantPleurodeles waltlgenome.</title>
        <authorList>
            <person name="Brown T."/>
            <person name="Elewa A."/>
            <person name="Iarovenko S."/>
            <person name="Subramanian E."/>
            <person name="Araus A.J."/>
            <person name="Petzold A."/>
            <person name="Susuki M."/>
            <person name="Suzuki K.-i.T."/>
            <person name="Hayashi T."/>
            <person name="Toyoda A."/>
            <person name="Oliveira C."/>
            <person name="Osipova E."/>
            <person name="Leigh N.D."/>
            <person name="Simon A."/>
            <person name="Yun M.H."/>
        </authorList>
    </citation>
    <scope>NUCLEOTIDE SEQUENCE</scope>
    <source>
        <strain evidence="2">20211129_DDA</strain>
        <tissue evidence="2">Liver</tissue>
    </source>
</reference>
<keyword evidence="3" id="KW-1185">Reference proteome</keyword>
<gene>
    <name evidence="2" type="ORF">NDU88_001707</name>
</gene>
<accession>A0AAV7VX67</accession>
<organism evidence="2 3">
    <name type="scientific">Pleurodeles waltl</name>
    <name type="common">Iberian ribbed newt</name>
    <dbReference type="NCBI Taxonomy" id="8319"/>
    <lineage>
        <taxon>Eukaryota</taxon>
        <taxon>Metazoa</taxon>
        <taxon>Chordata</taxon>
        <taxon>Craniata</taxon>
        <taxon>Vertebrata</taxon>
        <taxon>Euteleostomi</taxon>
        <taxon>Amphibia</taxon>
        <taxon>Batrachia</taxon>
        <taxon>Caudata</taxon>
        <taxon>Salamandroidea</taxon>
        <taxon>Salamandridae</taxon>
        <taxon>Pleurodelinae</taxon>
        <taxon>Pleurodeles</taxon>
    </lineage>
</organism>
<dbReference type="Proteomes" id="UP001066276">
    <property type="component" value="Chromosome 1_2"/>
</dbReference>
<evidence type="ECO:0000256" key="1">
    <source>
        <dbReference type="SAM" id="MobiDB-lite"/>
    </source>
</evidence>
<sequence>MPVCRRHISRVERWRLSPPGIEQTEGRISSLGRAEEVTPAYHGRNRGRPNEQHLDRGGGHGGCQRQEEIVDDCPISKRTEGAGTGESPTKGKTDL</sequence>
<protein>
    <submittedName>
        <fullName evidence="2">Uncharacterized protein</fullName>
    </submittedName>
</protein>
<name>A0AAV7VX67_PLEWA</name>
<dbReference type="EMBL" id="JANPWB010000002">
    <property type="protein sequence ID" value="KAJ1206300.1"/>
    <property type="molecule type" value="Genomic_DNA"/>
</dbReference>
<feature type="compositionally biased region" description="Basic and acidic residues" evidence="1">
    <location>
        <begin position="48"/>
        <end position="58"/>
    </location>
</feature>
<evidence type="ECO:0000313" key="3">
    <source>
        <dbReference type="Proteomes" id="UP001066276"/>
    </source>
</evidence>
<comment type="caution">
    <text evidence="2">The sequence shown here is derived from an EMBL/GenBank/DDBJ whole genome shotgun (WGS) entry which is preliminary data.</text>
</comment>
<dbReference type="AlphaFoldDB" id="A0AAV7VX67"/>
<evidence type="ECO:0000313" key="2">
    <source>
        <dbReference type="EMBL" id="KAJ1206300.1"/>
    </source>
</evidence>
<proteinExistence type="predicted"/>
<feature type="region of interest" description="Disordered" evidence="1">
    <location>
        <begin position="21"/>
        <end position="95"/>
    </location>
</feature>